<keyword evidence="8" id="KW-1185">Reference proteome</keyword>
<dbReference type="PANTHER" id="PTHR33317:SF4">
    <property type="entry name" value="POLYNUCLEOTIDYL TRANSFERASE, RIBONUCLEASE H-LIKE SUPERFAMILY PROTEIN"/>
    <property type="match status" value="1"/>
</dbReference>
<dbReference type="Gene3D" id="3.30.420.140">
    <property type="entry name" value="YqgF/RNase H-like domain"/>
    <property type="match status" value="1"/>
</dbReference>
<evidence type="ECO:0000313" key="8">
    <source>
        <dbReference type="Proteomes" id="UP000247917"/>
    </source>
</evidence>
<evidence type="ECO:0000313" key="7">
    <source>
        <dbReference type="EMBL" id="AWU39963.1"/>
    </source>
</evidence>
<dbReference type="InterPro" id="IPR037027">
    <property type="entry name" value="YqgF/RNaseH-like_dom_sf"/>
</dbReference>
<dbReference type="Proteomes" id="UP000247917">
    <property type="component" value="Chromosome"/>
</dbReference>
<dbReference type="InterPro" id="IPR005227">
    <property type="entry name" value="YqgF"/>
</dbReference>
<name>A0ABN5M5S5_9FLAO</name>
<dbReference type="EMBL" id="CP029812">
    <property type="protein sequence ID" value="AWU39963.1"/>
    <property type="molecule type" value="Genomic_DNA"/>
</dbReference>
<dbReference type="RefSeq" id="WP_110495346.1">
    <property type="nucleotide sequence ID" value="NZ_CP029811.1"/>
</dbReference>
<dbReference type="Pfam" id="PF03652">
    <property type="entry name" value="RuvX"/>
    <property type="match status" value="1"/>
</dbReference>
<organism evidence="7 8">
    <name type="scientific">Blattabacterium punctulatus</name>
    <dbReference type="NCBI Taxonomy" id="164514"/>
    <lineage>
        <taxon>Bacteria</taxon>
        <taxon>Pseudomonadati</taxon>
        <taxon>Bacteroidota</taxon>
        <taxon>Flavobacteriia</taxon>
        <taxon>Flavobacteriales</taxon>
        <taxon>Blattabacteriaceae</taxon>
        <taxon>Blattabacterium</taxon>
    </lineage>
</organism>
<keyword evidence="2 5" id="KW-0690">Ribosome biogenesis</keyword>
<evidence type="ECO:0000256" key="4">
    <source>
        <dbReference type="ARBA" id="ARBA00022801"/>
    </source>
</evidence>
<sequence length="137" mass="16111">MKKILGIDYGKMITGLSISDTSQVFSFGLKSIPTNKLMDFLDIFIVTEQIEKIVIGLPKTLKNKNFLIEKYIQKFIFKFHRKYPKILIDRLDERFTSKISFYTMIELGIKKKKRRKKNILNQISATLILQSYLAKKK</sequence>
<feature type="domain" description="YqgF/RNase H-like" evidence="6">
    <location>
        <begin position="2"/>
        <end position="100"/>
    </location>
</feature>
<dbReference type="PANTHER" id="PTHR33317">
    <property type="entry name" value="POLYNUCLEOTIDYL TRANSFERASE, RIBONUCLEASE H-LIKE SUPERFAMILY PROTEIN"/>
    <property type="match status" value="1"/>
</dbReference>
<evidence type="ECO:0000256" key="3">
    <source>
        <dbReference type="ARBA" id="ARBA00022722"/>
    </source>
</evidence>
<accession>A0ABN5M5S5</accession>
<keyword evidence="4 5" id="KW-0378">Hydrolase</keyword>
<evidence type="ECO:0000259" key="6">
    <source>
        <dbReference type="SMART" id="SM00732"/>
    </source>
</evidence>
<comment type="subcellular location">
    <subcellularLocation>
        <location evidence="5">Cytoplasm</location>
    </subcellularLocation>
</comment>
<dbReference type="SMART" id="SM00732">
    <property type="entry name" value="YqgFc"/>
    <property type="match status" value="1"/>
</dbReference>
<dbReference type="InterPro" id="IPR006641">
    <property type="entry name" value="YqgF/RNaseH-like_dom"/>
</dbReference>
<dbReference type="EC" id="3.1.-.-" evidence="5"/>
<dbReference type="HAMAP" id="MF_00651">
    <property type="entry name" value="Nuclease_YqgF"/>
    <property type="match status" value="1"/>
</dbReference>
<dbReference type="CDD" id="cd16964">
    <property type="entry name" value="YqgF"/>
    <property type="match status" value="1"/>
</dbReference>
<comment type="function">
    <text evidence="5">Could be a nuclease involved in processing of the 5'-end of pre-16S rRNA.</text>
</comment>
<reference evidence="7 8" key="1">
    <citation type="journal article" date="2018" name="Genome Biol. Evol.">
        <title>Parallel and Gradual Genome Erosion in the Blattabacterium Endosymbionts of Mastotermes darwiniensis and Cryptocercus Wood Roaches.</title>
        <authorList>
            <person name="Kinjo Y."/>
            <person name="Bourguignon T."/>
            <person name="Tong K.J."/>
            <person name="Kuwahara H."/>
            <person name="Lim S.J."/>
            <person name="Yoon K.B."/>
            <person name="Shigenobu S."/>
            <person name="Park Y.C."/>
            <person name="Nalepa C.A."/>
            <person name="Hongoh Y."/>
            <person name="Ohkuma M."/>
            <person name="Lo N."/>
            <person name="Tokuda G."/>
        </authorList>
    </citation>
    <scope>NUCLEOTIDE SEQUENCE [LARGE SCALE GENOMIC DNA]</scope>
    <source>
        <strain evidence="7 8">CPUsv</strain>
    </source>
</reference>
<keyword evidence="1 5" id="KW-0963">Cytoplasm</keyword>
<dbReference type="InterPro" id="IPR012337">
    <property type="entry name" value="RNaseH-like_sf"/>
</dbReference>
<comment type="similarity">
    <text evidence="5">Belongs to the YqgF HJR family.</text>
</comment>
<gene>
    <name evidence="7" type="ORF">DM808_02220</name>
</gene>
<evidence type="ECO:0000256" key="5">
    <source>
        <dbReference type="HAMAP-Rule" id="MF_00651"/>
    </source>
</evidence>
<proteinExistence type="inferred from homology"/>
<keyword evidence="3 5" id="KW-0540">Nuclease</keyword>
<dbReference type="SUPFAM" id="SSF53098">
    <property type="entry name" value="Ribonuclease H-like"/>
    <property type="match status" value="1"/>
</dbReference>
<protein>
    <recommendedName>
        <fullName evidence="5">Putative pre-16S rRNA nuclease</fullName>
        <ecNumber evidence="5">3.1.-.-</ecNumber>
    </recommendedName>
</protein>
<evidence type="ECO:0000256" key="2">
    <source>
        <dbReference type="ARBA" id="ARBA00022517"/>
    </source>
</evidence>
<evidence type="ECO:0000256" key="1">
    <source>
        <dbReference type="ARBA" id="ARBA00022490"/>
    </source>
</evidence>